<dbReference type="eggNOG" id="COG0583">
    <property type="taxonomic scope" value="Bacteria"/>
</dbReference>
<dbReference type="SUPFAM" id="SSF53850">
    <property type="entry name" value="Periplasmic binding protein-like II"/>
    <property type="match status" value="1"/>
</dbReference>
<comment type="caution">
    <text evidence="6">The sequence shown here is derived from an EMBL/GenBank/DDBJ whole genome shotgun (WGS) entry which is preliminary data.</text>
</comment>
<evidence type="ECO:0000256" key="3">
    <source>
        <dbReference type="ARBA" id="ARBA00023125"/>
    </source>
</evidence>
<evidence type="ECO:0000256" key="2">
    <source>
        <dbReference type="ARBA" id="ARBA00023015"/>
    </source>
</evidence>
<evidence type="ECO:0000313" key="6">
    <source>
        <dbReference type="EMBL" id="KFI61543.1"/>
    </source>
</evidence>
<proteinExistence type="inferred from homology"/>
<dbReference type="PROSITE" id="PS50931">
    <property type="entry name" value="HTH_LYSR"/>
    <property type="match status" value="1"/>
</dbReference>
<dbReference type="PRINTS" id="PR00039">
    <property type="entry name" value="HTHLYSR"/>
</dbReference>
<gene>
    <name evidence="6" type="ORF">BIGA_0059</name>
</gene>
<dbReference type="InterPro" id="IPR000847">
    <property type="entry name" value="LysR_HTH_N"/>
</dbReference>
<evidence type="ECO:0000259" key="5">
    <source>
        <dbReference type="PROSITE" id="PS50931"/>
    </source>
</evidence>
<dbReference type="AlphaFoldDB" id="A0A087ARZ3"/>
<dbReference type="Gene3D" id="1.10.10.10">
    <property type="entry name" value="Winged helix-like DNA-binding domain superfamily/Winged helix DNA-binding domain"/>
    <property type="match status" value="1"/>
</dbReference>
<dbReference type="RefSeq" id="WP_033507428.1">
    <property type="nucleotide sequence ID" value="NZ_JGYX01000001.1"/>
</dbReference>
<feature type="domain" description="HTH lysR-type" evidence="5">
    <location>
        <begin position="1"/>
        <end position="58"/>
    </location>
</feature>
<evidence type="ECO:0000256" key="1">
    <source>
        <dbReference type="ARBA" id="ARBA00009437"/>
    </source>
</evidence>
<dbReference type="SUPFAM" id="SSF46785">
    <property type="entry name" value="Winged helix' DNA-binding domain"/>
    <property type="match status" value="1"/>
</dbReference>
<comment type="similarity">
    <text evidence="1">Belongs to the LysR transcriptional regulatory family.</text>
</comment>
<keyword evidence="4" id="KW-0804">Transcription</keyword>
<sequence>MDLGQLRQFDAVATYGTISAAADELRMPQPTLSRSLQRLEQELGHQLLSREGRHVELNEAGRLALEYIRPMLRDERLMREALDRLSHEANVLRIGTIAPAPLWHLASLIAERFPGVMISSETIDQPQIERRLFTGSIGLAICLEDLRFPAFRSCHLMDENLFVVLSEHHPLANASSVTFHDLDGETFQLFNDIGFWRGICDRHLPHSRFIVQEDRQVFIQMLRNSSTIFFTTDAPQNDLDEMHTGHVVLPISDDDAHASFRLLARTDGDERATRIFDWVRFRCRQDRDE</sequence>
<dbReference type="InterPro" id="IPR036390">
    <property type="entry name" value="WH_DNA-bd_sf"/>
</dbReference>
<dbReference type="PANTHER" id="PTHR30346:SF0">
    <property type="entry name" value="HCA OPERON TRANSCRIPTIONAL ACTIVATOR HCAR"/>
    <property type="match status" value="1"/>
</dbReference>
<dbReference type="GO" id="GO:0032993">
    <property type="term" value="C:protein-DNA complex"/>
    <property type="evidence" value="ECO:0007669"/>
    <property type="project" value="TreeGrafter"/>
</dbReference>
<dbReference type="Pfam" id="PF00126">
    <property type="entry name" value="HTH_1"/>
    <property type="match status" value="1"/>
</dbReference>
<dbReference type="EMBL" id="JGYX01000001">
    <property type="protein sequence ID" value="KFI61543.1"/>
    <property type="molecule type" value="Genomic_DNA"/>
</dbReference>
<dbReference type="OrthoDB" id="3505530at2"/>
<dbReference type="InterPro" id="IPR005119">
    <property type="entry name" value="LysR_subst-bd"/>
</dbReference>
<dbReference type="PANTHER" id="PTHR30346">
    <property type="entry name" value="TRANSCRIPTIONAL DUAL REGULATOR HCAR-RELATED"/>
    <property type="match status" value="1"/>
</dbReference>
<reference evidence="6 7" key="1">
    <citation type="submission" date="2014-03" db="EMBL/GenBank/DDBJ databases">
        <title>Genomics of Bifidobacteria.</title>
        <authorList>
            <person name="Ventura M."/>
            <person name="Milani C."/>
            <person name="Lugli G.A."/>
        </authorList>
    </citation>
    <scope>NUCLEOTIDE SEQUENCE [LARGE SCALE GENOMIC DNA]</scope>
    <source>
        <strain evidence="6 7">LMG 11586</strain>
    </source>
</reference>
<accession>A0A087ARZ3</accession>
<keyword evidence="7" id="KW-1185">Reference proteome</keyword>
<dbReference type="GO" id="GO:0003700">
    <property type="term" value="F:DNA-binding transcription factor activity"/>
    <property type="evidence" value="ECO:0007669"/>
    <property type="project" value="InterPro"/>
</dbReference>
<name>A0A087ARZ3_9BIFI</name>
<dbReference type="Gene3D" id="3.40.190.290">
    <property type="match status" value="1"/>
</dbReference>
<dbReference type="Proteomes" id="UP000029046">
    <property type="component" value="Unassembled WGS sequence"/>
</dbReference>
<dbReference type="FunFam" id="1.10.10.10:FF:000001">
    <property type="entry name" value="LysR family transcriptional regulator"/>
    <property type="match status" value="1"/>
</dbReference>
<keyword evidence="2" id="KW-0805">Transcription regulation</keyword>
<protein>
    <submittedName>
        <fullName evidence="6">LysR family transcriptional regulator</fullName>
    </submittedName>
</protein>
<evidence type="ECO:0000313" key="7">
    <source>
        <dbReference type="Proteomes" id="UP000029046"/>
    </source>
</evidence>
<dbReference type="Pfam" id="PF03466">
    <property type="entry name" value="LysR_substrate"/>
    <property type="match status" value="1"/>
</dbReference>
<keyword evidence="3" id="KW-0238">DNA-binding</keyword>
<dbReference type="InterPro" id="IPR036388">
    <property type="entry name" value="WH-like_DNA-bd_sf"/>
</dbReference>
<dbReference type="GO" id="GO:0003677">
    <property type="term" value="F:DNA binding"/>
    <property type="evidence" value="ECO:0007669"/>
    <property type="project" value="UniProtKB-KW"/>
</dbReference>
<organism evidence="6 7">
    <name type="scientific">Bifidobacterium pullorum subsp. gallinarum</name>
    <dbReference type="NCBI Taxonomy" id="78344"/>
    <lineage>
        <taxon>Bacteria</taxon>
        <taxon>Bacillati</taxon>
        <taxon>Actinomycetota</taxon>
        <taxon>Actinomycetes</taxon>
        <taxon>Bifidobacteriales</taxon>
        <taxon>Bifidobacteriaceae</taxon>
        <taxon>Bifidobacterium</taxon>
    </lineage>
</organism>
<dbReference type="CDD" id="cd05466">
    <property type="entry name" value="PBP2_LTTR_substrate"/>
    <property type="match status" value="1"/>
</dbReference>
<evidence type="ECO:0000256" key="4">
    <source>
        <dbReference type="ARBA" id="ARBA00023163"/>
    </source>
</evidence>